<keyword evidence="4" id="KW-1185">Reference proteome</keyword>
<dbReference type="SUPFAM" id="SSF81321">
    <property type="entry name" value="Family A G protein-coupled receptor-like"/>
    <property type="match status" value="1"/>
</dbReference>
<dbReference type="PANTHER" id="PTHR23017:SF19">
    <property type="entry name" value="7TM GPCR SERPENTINE RECEPTOR CLASS X (SRX) DOMAIN-CONTAINING PROTEIN"/>
    <property type="match status" value="1"/>
</dbReference>
<dbReference type="eggNOG" id="ENOG502TGE5">
    <property type="taxonomic scope" value="Eukaryota"/>
</dbReference>
<keyword evidence="1" id="KW-0812">Transmembrane</keyword>
<dbReference type="PANTHER" id="PTHR23017">
    <property type="entry name" value="SERPENTINE RECEPTOR, CLASS X"/>
    <property type="match status" value="1"/>
</dbReference>
<dbReference type="WormBase" id="CBG01386">
    <property type="protein sequence ID" value="CBP47536"/>
    <property type="gene ID" value="WBGene00024633"/>
</dbReference>
<gene>
    <name evidence="3 5" type="ORF">CBG01386</name>
    <name evidence="3" type="ORF">CBG_01386</name>
</gene>
<reference evidence="3 4" key="1">
    <citation type="journal article" date="2003" name="PLoS Biol.">
        <title>The genome sequence of Caenorhabditis briggsae: a platform for comparative genomics.</title>
        <authorList>
            <person name="Stein L.D."/>
            <person name="Bao Z."/>
            <person name="Blasiar D."/>
            <person name="Blumenthal T."/>
            <person name="Brent M.R."/>
            <person name="Chen N."/>
            <person name="Chinwalla A."/>
            <person name="Clarke L."/>
            <person name="Clee C."/>
            <person name="Coghlan A."/>
            <person name="Coulson A."/>
            <person name="D'Eustachio P."/>
            <person name="Fitch D.H."/>
            <person name="Fulton L.A."/>
            <person name="Fulton R.E."/>
            <person name="Griffiths-Jones S."/>
            <person name="Harris T.W."/>
            <person name="Hillier L.W."/>
            <person name="Kamath R."/>
            <person name="Kuwabara P.E."/>
            <person name="Mardis E.R."/>
            <person name="Marra M.A."/>
            <person name="Miner T.L."/>
            <person name="Minx P."/>
            <person name="Mullikin J.C."/>
            <person name="Plumb R.W."/>
            <person name="Rogers J."/>
            <person name="Schein J.E."/>
            <person name="Sohrmann M."/>
            <person name="Spieth J."/>
            <person name="Stajich J.E."/>
            <person name="Wei C."/>
            <person name="Willey D."/>
            <person name="Wilson R.K."/>
            <person name="Durbin R."/>
            <person name="Waterston R.H."/>
        </authorList>
    </citation>
    <scope>NUCLEOTIDE SEQUENCE [LARGE SCALE GENOMIC DNA]</scope>
    <source>
        <strain evidence="3 4">AF16</strain>
    </source>
</reference>
<organism evidence="3 4">
    <name type="scientific">Caenorhabditis briggsae</name>
    <dbReference type="NCBI Taxonomy" id="6238"/>
    <lineage>
        <taxon>Eukaryota</taxon>
        <taxon>Metazoa</taxon>
        <taxon>Ecdysozoa</taxon>
        <taxon>Nematoda</taxon>
        <taxon>Chromadorea</taxon>
        <taxon>Rhabditida</taxon>
        <taxon>Rhabditina</taxon>
        <taxon>Rhabditomorpha</taxon>
        <taxon>Rhabditoidea</taxon>
        <taxon>Rhabditidae</taxon>
        <taxon>Peloderinae</taxon>
        <taxon>Caenorhabditis</taxon>
    </lineage>
</organism>
<dbReference type="Pfam" id="PF10328">
    <property type="entry name" value="7TM_GPCR_Srx"/>
    <property type="match status" value="1"/>
</dbReference>
<feature type="transmembrane region" description="Helical" evidence="1">
    <location>
        <begin position="47"/>
        <end position="67"/>
    </location>
</feature>
<dbReference type="CDD" id="cd00637">
    <property type="entry name" value="7tm_classA_rhodopsin-like"/>
    <property type="match status" value="1"/>
</dbReference>
<evidence type="ECO:0000313" key="3">
    <source>
        <dbReference type="EMBL" id="CAP22663.1"/>
    </source>
</evidence>
<dbReference type="Gene3D" id="1.20.1070.10">
    <property type="entry name" value="Rhodopsin 7-helix transmembrane proteins"/>
    <property type="match status" value="1"/>
</dbReference>
<evidence type="ECO:0000313" key="5">
    <source>
        <dbReference type="WormBase" id="CBG01386"/>
    </source>
</evidence>
<dbReference type="KEGG" id="cbr:CBG_01386"/>
<dbReference type="EMBL" id="HE601256">
    <property type="protein sequence ID" value="CAP22663.1"/>
    <property type="molecule type" value="Genomic_DNA"/>
</dbReference>
<accession>A8WQA5</accession>
<dbReference type="Proteomes" id="UP000008549">
    <property type="component" value="Unassembled WGS sequence"/>
</dbReference>
<reference evidence="3 4" key="2">
    <citation type="journal article" date="2011" name="PLoS Genet.">
        <title>Caenorhabditis briggsae recombinant inbred line genotypes reveal inter-strain incompatibility and the evolution of recombination.</title>
        <authorList>
            <person name="Ross J.A."/>
            <person name="Koboldt D.C."/>
            <person name="Staisch J.E."/>
            <person name="Chamberlin H.M."/>
            <person name="Gupta B.P."/>
            <person name="Miller R.D."/>
            <person name="Baird S.E."/>
            <person name="Haag E.S."/>
        </authorList>
    </citation>
    <scope>NUCLEOTIDE SEQUENCE [LARGE SCALE GENOMIC DNA]</scope>
    <source>
        <strain evidence="3 4">AF16</strain>
    </source>
</reference>
<dbReference type="GeneID" id="8578130"/>
<dbReference type="AlphaFoldDB" id="A8WQA5"/>
<feature type="transmembrane region" description="Helical" evidence="1">
    <location>
        <begin position="188"/>
        <end position="209"/>
    </location>
</feature>
<dbReference type="RefSeq" id="XP_002636135.1">
    <property type="nucleotide sequence ID" value="XM_002636089.1"/>
</dbReference>
<evidence type="ECO:0000313" key="4">
    <source>
        <dbReference type="Proteomes" id="UP000008549"/>
    </source>
</evidence>
<dbReference type="InterPro" id="IPR019430">
    <property type="entry name" value="7TM_GPCR_serpentine_rcpt_Srx"/>
</dbReference>
<proteinExistence type="predicted"/>
<feature type="transmembrane region" description="Helical" evidence="1">
    <location>
        <begin position="261"/>
        <end position="285"/>
    </location>
</feature>
<sequence>MIELKLDSEKLFYYRYYDRVHWLGRKSCSFPFCHHCQNSSKFFRKTLSIAIFCRSNTLCSVYVLLLSDGRFVSPRQVGFNIPTFKTASSYMGLVLLFCYDVCIFSHLFIAINRLCAISFPIKYSDLFSEQNTRILIFIAYAIPCFTSIYMHLANHCLLPYVDFGWYFGVNTSASCDVIRFYVDFCKDFGVVALIAIVDVSTMIMIKVTASRMNSTSSNSLQSQKHRDREIAFVKQCIIQGGVFAAELISFFIISGMQTNPVGIFICTTVAWCSVHSIDPYVLIFLNSELRNMLKKNPIGMVRHTRVTNSAQPANQESKFD</sequence>
<keyword evidence="1" id="KW-0472">Membrane</keyword>
<evidence type="ECO:0000259" key="2">
    <source>
        <dbReference type="Pfam" id="PF10328"/>
    </source>
</evidence>
<feature type="domain" description="7TM GPCR serpentine receptor class x (Srx)" evidence="2">
    <location>
        <begin position="50"/>
        <end position="286"/>
    </location>
</feature>
<dbReference type="InParanoid" id="A8WQA5"/>
<dbReference type="CTD" id="8578130"/>
<keyword evidence="1" id="KW-1133">Transmembrane helix</keyword>
<feature type="transmembrane region" description="Helical" evidence="1">
    <location>
        <begin position="230"/>
        <end position="255"/>
    </location>
</feature>
<protein>
    <submittedName>
        <fullName evidence="3">Protein CBG01386</fullName>
    </submittedName>
</protein>
<feature type="transmembrane region" description="Helical" evidence="1">
    <location>
        <begin position="132"/>
        <end position="152"/>
    </location>
</feature>
<name>A8WQA5_CAEBR</name>
<dbReference type="HOGENOM" id="CLU_869406_0_0_1"/>
<feature type="transmembrane region" description="Helical" evidence="1">
    <location>
        <begin position="87"/>
        <end position="111"/>
    </location>
</feature>
<evidence type="ECO:0000256" key="1">
    <source>
        <dbReference type="SAM" id="Phobius"/>
    </source>
</evidence>